<evidence type="ECO:0000256" key="4">
    <source>
        <dbReference type="ARBA" id="ARBA00022801"/>
    </source>
</evidence>
<keyword evidence="10" id="KW-1185">Reference proteome</keyword>
<evidence type="ECO:0000313" key="10">
    <source>
        <dbReference type="Proteomes" id="UP000503483"/>
    </source>
</evidence>
<dbReference type="PROSITE" id="PS50035">
    <property type="entry name" value="PLD"/>
    <property type="match status" value="1"/>
</dbReference>
<dbReference type="EC" id="3.1.4.4" evidence="3"/>
<dbReference type="InterPro" id="IPR025202">
    <property type="entry name" value="PLD-like_dom"/>
</dbReference>
<dbReference type="KEGG" id="paco:AACT_1598"/>
<dbReference type="GO" id="GO:0016891">
    <property type="term" value="F:RNA endonuclease activity producing 5'-phosphomonoesters, hydrolytic mechanism"/>
    <property type="evidence" value="ECO:0007669"/>
    <property type="project" value="TreeGrafter"/>
</dbReference>
<keyword evidence="6" id="KW-0443">Lipid metabolism</keyword>
<proteinExistence type="inferred from homology"/>
<dbReference type="PANTHER" id="PTHR43856:SF1">
    <property type="entry name" value="MITOCHONDRIAL CARDIOLIPIN HYDROLASE"/>
    <property type="match status" value="1"/>
</dbReference>
<dbReference type="InterPro" id="IPR051406">
    <property type="entry name" value="PLD_domain"/>
</dbReference>
<dbReference type="PANTHER" id="PTHR43856">
    <property type="entry name" value="CARDIOLIPIN HYDROLASE"/>
    <property type="match status" value="1"/>
</dbReference>
<dbReference type="SMART" id="SM00155">
    <property type="entry name" value="PLDc"/>
    <property type="match status" value="1"/>
</dbReference>
<keyword evidence="7" id="KW-0732">Signal</keyword>
<comment type="catalytic activity">
    <reaction evidence="1">
        <text>a 1,2-diacyl-sn-glycero-3-phosphocholine + H2O = a 1,2-diacyl-sn-glycero-3-phosphate + choline + H(+)</text>
        <dbReference type="Rhea" id="RHEA:14445"/>
        <dbReference type="ChEBI" id="CHEBI:15354"/>
        <dbReference type="ChEBI" id="CHEBI:15377"/>
        <dbReference type="ChEBI" id="CHEBI:15378"/>
        <dbReference type="ChEBI" id="CHEBI:57643"/>
        <dbReference type="ChEBI" id="CHEBI:58608"/>
        <dbReference type="EC" id="3.1.4.4"/>
    </reaction>
</comment>
<reference evidence="9 10" key="1">
    <citation type="submission" date="2019-08" db="EMBL/GenBank/DDBJ databases">
        <title>Complete genome sequence of Arcobacter acticola.</title>
        <authorList>
            <person name="Miller W."/>
        </authorList>
    </citation>
    <scope>NUCLEOTIDE SEQUENCE [LARGE SCALE GENOMIC DNA]</scope>
    <source>
        <strain evidence="9 10">KCTC 52212</strain>
    </source>
</reference>
<gene>
    <name evidence="9" type="ORF">AACT_1598</name>
</gene>
<evidence type="ECO:0000256" key="2">
    <source>
        <dbReference type="ARBA" id="ARBA00008664"/>
    </source>
</evidence>
<evidence type="ECO:0000259" key="8">
    <source>
        <dbReference type="PROSITE" id="PS50035"/>
    </source>
</evidence>
<protein>
    <recommendedName>
        <fullName evidence="3">phospholipase D</fullName>
        <ecNumber evidence="3">3.1.4.4</ecNumber>
    </recommendedName>
</protein>
<dbReference type="AlphaFoldDB" id="A0A6M8EH77"/>
<name>A0A6M8EH77_9BACT</name>
<dbReference type="Gene3D" id="3.30.870.10">
    <property type="entry name" value="Endonuclease Chain A"/>
    <property type="match status" value="1"/>
</dbReference>
<dbReference type="SUPFAM" id="SSF56024">
    <property type="entry name" value="Phospholipase D/nuclease"/>
    <property type="match status" value="1"/>
</dbReference>
<dbReference type="EMBL" id="CP042652">
    <property type="protein sequence ID" value="QKE28756.1"/>
    <property type="molecule type" value="Genomic_DNA"/>
</dbReference>
<dbReference type="GO" id="GO:0016042">
    <property type="term" value="P:lipid catabolic process"/>
    <property type="evidence" value="ECO:0007669"/>
    <property type="project" value="UniProtKB-KW"/>
</dbReference>
<keyword evidence="4" id="KW-0378">Hydrolase</keyword>
<keyword evidence="5" id="KW-0442">Lipid degradation</keyword>
<dbReference type="Pfam" id="PF13091">
    <property type="entry name" value="PLDc_2"/>
    <property type="match status" value="1"/>
</dbReference>
<dbReference type="RefSeq" id="WP_172126316.1">
    <property type="nucleotide sequence ID" value="NZ_CP042652.1"/>
</dbReference>
<dbReference type="GO" id="GO:0006793">
    <property type="term" value="P:phosphorus metabolic process"/>
    <property type="evidence" value="ECO:0007669"/>
    <property type="project" value="UniProtKB-ARBA"/>
</dbReference>
<evidence type="ECO:0000256" key="6">
    <source>
        <dbReference type="ARBA" id="ARBA00023098"/>
    </source>
</evidence>
<evidence type="ECO:0000313" key="9">
    <source>
        <dbReference type="EMBL" id="QKE28756.1"/>
    </source>
</evidence>
<organism evidence="9 10">
    <name type="scientific">Arcobacter acticola</name>
    <dbReference type="NCBI Taxonomy" id="1849015"/>
    <lineage>
        <taxon>Bacteria</taxon>
        <taxon>Pseudomonadati</taxon>
        <taxon>Campylobacterota</taxon>
        <taxon>Epsilonproteobacteria</taxon>
        <taxon>Campylobacterales</taxon>
        <taxon>Arcobacteraceae</taxon>
        <taxon>Arcobacter</taxon>
    </lineage>
</organism>
<evidence type="ECO:0000256" key="7">
    <source>
        <dbReference type="SAM" id="SignalP"/>
    </source>
</evidence>
<feature type="chain" id="PRO_5026743732" description="phospholipase D" evidence="7">
    <location>
        <begin position="22"/>
        <end position="166"/>
    </location>
</feature>
<evidence type="ECO:0000256" key="5">
    <source>
        <dbReference type="ARBA" id="ARBA00022963"/>
    </source>
</evidence>
<dbReference type="CDD" id="cd09116">
    <property type="entry name" value="PLDc_Nuc_like"/>
    <property type="match status" value="1"/>
</dbReference>
<dbReference type="GO" id="GO:0004630">
    <property type="term" value="F:phospholipase D activity"/>
    <property type="evidence" value="ECO:0007669"/>
    <property type="project" value="UniProtKB-EC"/>
</dbReference>
<sequence>MFKSKFKVFFFIVFFTSTLFANEVNLNQNHVYFFPKQADEAKDKIVELIANSKDTIKISMYNFSYKKFAKELVEASKKGVKIQVILDEKKVEEDDEIYKYLKKNDIEIIISKKKLHTKIAIFDNKIALIGSLNWTKESFEENYESLLMSNNKEIIADIDNFFINFN</sequence>
<comment type="similarity">
    <text evidence="2">Belongs to the phospholipase D family.</text>
</comment>
<feature type="domain" description="PLD phosphodiesterase" evidence="8">
    <location>
        <begin position="111"/>
        <end position="138"/>
    </location>
</feature>
<dbReference type="Proteomes" id="UP000503483">
    <property type="component" value="Chromosome"/>
</dbReference>
<dbReference type="InterPro" id="IPR001736">
    <property type="entry name" value="PLipase_D/transphosphatidylase"/>
</dbReference>
<feature type="signal peptide" evidence="7">
    <location>
        <begin position="1"/>
        <end position="21"/>
    </location>
</feature>
<accession>A0A6M8EH77</accession>
<evidence type="ECO:0000256" key="3">
    <source>
        <dbReference type="ARBA" id="ARBA00012027"/>
    </source>
</evidence>
<evidence type="ECO:0000256" key="1">
    <source>
        <dbReference type="ARBA" id="ARBA00000798"/>
    </source>
</evidence>